<organism evidence="6 7">
    <name type="scientific">Pollutimonas bauzanensis</name>
    <dbReference type="NCBI Taxonomy" id="658167"/>
    <lineage>
        <taxon>Bacteria</taxon>
        <taxon>Pseudomonadati</taxon>
        <taxon>Pseudomonadota</taxon>
        <taxon>Betaproteobacteria</taxon>
        <taxon>Burkholderiales</taxon>
        <taxon>Alcaligenaceae</taxon>
        <taxon>Pollutimonas</taxon>
    </lineage>
</organism>
<dbReference type="Pfam" id="PF03466">
    <property type="entry name" value="LysR_substrate"/>
    <property type="match status" value="1"/>
</dbReference>
<dbReference type="GO" id="GO:0043565">
    <property type="term" value="F:sequence-specific DNA binding"/>
    <property type="evidence" value="ECO:0007669"/>
    <property type="project" value="TreeGrafter"/>
</dbReference>
<evidence type="ECO:0000313" key="6">
    <source>
        <dbReference type="EMBL" id="SHI04005.1"/>
    </source>
</evidence>
<evidence type="ECO:0000259" key="5">
    <source>
        <dbReference type="PROSITE" id="PS50931"/>
    </source>
</evidence>
<dbReference type="InterPro" id="IPR037424">
    <property type="entry name" value="NocR_PBP2"/>
</dbReference>
<dbReference type="PANTHER" id="PTHR30427">
    <property type="entry name" value="TRANSCRIPTIONAL ACTIVATOR PROTEIN LYSR"/>
    <property type="match status" value="1"/>
</dbReference>
<keyword evidence="2" id="KW-0805">Transcription regulation</keyword>
<dbReference type="PROSITE" id="PS50931">
    <property type="entry name" value="HTH_LYSR"/>
    <property type="match status" value="1"/>
</dbReference>
<dbReference type="InterPro" id="IPR036390">
    <property type="entry name" value="WH_DNA-bd_sf"/>
</dbReference>
<evidence type="ECO:0000256" key="4">
    <source>
        <dbReference type="ARBA" id="ARBA00023163"/>
    </source>
</evidence>
<evidence type="ECO:0000256" key="3">
    <source>
        <dbReference type="ARBA" id="ARBA00023125"/>
    </source>
</evidence>
<dbReference type="InterPro" id="IPR000847">
    <property type="entry name" value="LysR_HTH_N"/>
</dbReference>
<dbReference type="Proteomes" id="UP000184226">
    <property type="component" value="Unassembled WGS sequence"/>
</dbReference>
<reference evidence="6 7" key="1">
    <citation type="submission" date="2016-11" db="EMBL/GenBank/DDBJ databases">
        <authorList>
            <person name="Jaros S."/>
            <person name="Januszkiewicz K."/>
            <person name="Wedrychowicz H."/>
        </authorList>
    </citation>
    <scope>NUCLEOTIDE SEQUENCE [LARGE SCALE GENOMIC DNA]</scope>
    <source>
        <strain evidence="6 7">CGMCC 1.10190</strain>
    </source>
</reference>
<dbReference type="EMBL" id="FQXE01000007">
    <property type="protein sequence ID" value="SHI04005.1"/>
    <property type="molecule type" value="Genomic_DNA"/>
</dbReference>
<dbReference type="RefSeq" id="WP_073104099.1">
    <property type="nucleotide sequence ID" value="NZ_FQXE01000007.1"/>
</dbReference>
<proteinExistence type="inferred from homology"/>
<feature type="domain" description="HTH lysR-type" evidence="5">
    <location>
        <begin position="1"/>
        <end position="58"/>
    </location>
</feature>
<comment type="similarity">
    <text evidence="1">Belongs to the LysR transcriptional regulatory family.</text>
</comment>
<dbReference type="SUPFAM" id="SSF46785">
    <property type="entry name" value="Winged helix' DNA-binding domain"/>
    <property type="match status" value="1"/>
</dbReference>
<dbReference type="InterPro" id="IPR005119">
    <property type="entry name" value="LysR_subst-bd"/>
</dbReference>
<dbReference type="OrthoDB" id="110033at2"/>
<dbReference type="Pfam" id="PF00126">
    <property type="entry name" value="HTH_1"/>
    <property type="match status" value="1"/>
</dbReference>
<gene>
    <name evidence="6" type="ORF">SAMN04488135_107180</name>
</gene>
<evidence type="ECO:0000256" key="2">
    <source>
        <dbReference type="ARBA" id="ARBA00023015"/>
    </source>
</evidence>
<dbReference type="GO" id="GO:0003700">
    <property type="term" value="F:DNA-binding transcription factor activity"/>
    <property type="evidence" value="ECO:0007669"/>
    <property type="project" value="InterPro"/>
</dbReference>
<protein>
    <submittedName>
        <fullName evidence="6">Transcriptional regulator, LysR family</fullName>
    </submittedName>
</protein>
<keyword evidence="7" id="KW-1185">Reference proteome</keyword>
<keyword evidence="3" id="KW-0238">DNA-binding</keyword>
<dbReference type="AlphaFoldDB" id="A0A1M5XVZ2"/>
<name>A0A1M5XVZ2_9BURK</name>
<dbReference type="SUPFAM" id="SSF53850">
    <property type="entry name" value="Periplasmic binding protein-like II"/>
    <property type="match status" value="1"/>
</dbReference>
<keyword evidence="4" id="KW-0804">Transcription</keyword>
<dbReference type="PANTHER" id="PTHR30427:SF1">
    <property type="entry name" value="TRANSCRIPTIONAL ACTIVATOR PROTEIN LYSR"/>
    <property type="match status" value="1"/>
</dbReference>
<evidence type="ECO:0000313" key="7">
    <source>
        <dbReference type="Proteomes" id="UP000184226"/>
    </source>
</evidence>
<dbReference type="STRING" id="658167.SAMN04488135_107180"/>
<dbReference type="PRINTS" id="PR00039">
    <property type="entry name" value="HTHLYSR"/>
</dbReference>
<dbReference type="Gene3D" id="3.40.190.290">
    <property type="match status" value="1"/>
</dbReference>
<evidence type="ECO:0000256" key="1">
    <source>
        <dbReference type="ARBA" id="ARBA00009437"/>
    </source>
</evidence>
<accession>A0A1M5XVZ2</accession>
<dbReference type="CDD" id="cd08415">
    <property type="entry name" value="PBP2_LysR_opines_like"/>
    <property type="match status" value="1"/>
</dbReference>
<dbReference type="GO" id="GO:0010628">
    <property type="term" value="P:positive regulation of gene expression"/>
    <property type="evidence" value="ECO:0007669"/>
    <property type="project" value="TreeGrafter"/>
</dbReference>
<dbReference type="Gene3D" id="1.10.10.10">
    <property type="entry name" value="Winged helix-like DNA-binding domain superfamily/Winged helix DNA-binding domain"/>
    <property type="match status" value="1"/>
</dbReference>
<dbReference type="InterPro" id="IPR036388">
    <property type="entry name" value="WH-like_DNA-bd_sf"/>
</dbReference>
<sequence>MNIRQLEAFRATVLVGTVNGAASLLGVSQPSISRLISQLEKSLTVVLFDRANGRLVLTPEGRMIYEQVEHTFSAVDKIREFASDIQNTRIGNLSIACMPALGLGFLPSVIHDFCAEHPNVSISLDIQVSPKIEDWIVAQHIDFGLAQLPFNRDDIVVDDFCNIPYYAVLPRDHPLAGRAALHPKDFDGLPFISLTRSNSVRHLVDQFFSTHEVNRVMRLETSYLSAVCKLVQAGLGVGLADPFSVQDHIDGVVARLMSPSVDFRVGLMYASHRPLSKVGRAFITFLKQRRDELMNNVLVAAGRGGKSRGK</sequence>